<sequence>MRYTRVEESVKGQEWYQATEVAEEYDEKRFSRGGRLIDRREKQAVLNAIEPVEGKRVLEIACGTGRFTVMLAERGADIVGLDISSAMLQQGRHKAHNAGVDDHLEFMRGDAARLPFPDDYFDTVFAMRFFHLADTPASFLSEMRRVAKEQVFFDTFAGPSTRSLYNWLLPMGSRLYSLSDVEKLLSETGLRLVGAEHDWVLPYGFYRKIPDVIAERIREIDTSLIDSAVGDHLASVSYWNTRVK</sequence>
<dbReference type="GO" id="GO:0008757">
    <property type="term" value="F:S-adenosylmethionine-dependent methyltransferase activity"/>
    <property type="evidence" value="ECO:0007669"/>
    <property type="project" value="InterPro"/>
</dbReference>
<keyword evidence="2" id="KW-0489">Methyltransferase</keyword>
<dbReference type="InterPro" id="IPR013216">
    <property type="entry name" value="Methyltransf_11"/>
</dbReference>
<evidence type="ECO:0000313" key="2">
    <source>
        <dbReference type="EMBL" id="SIQ89995.1"/>
    </source>
</evidence>
<gene>
    <name evidence="2" type="ORF">SAMN05421858_0742</name>
</gene>
<protein>
    <submittedName>
        <fullName evidence="2">Ubiquinone/menaquinone biosynthesis C-methylase UbiE</fullName>
    </submittedName>
</protein>
<reference evidence="3" key="1">
    <citation type="submission" date="2017-01" db="EMBL/GenBank/DDBJ databases">
        <authorList>
            <person name="Varghese N."/>
            <person name="Submissions S."/>
        </authorList>
    </citation>
    <scope>NUCLEOTIDE SEQUENCE [LARGE SCALE GENOMIC DNA]</scope>
    <source>
        <strain evidence="3">CGMCC 1.7737</strain>
    </source>
</reference>
<dbReference type="SUPFAM" id="SSF53335">
    <property type="entry name" value="S-adenosyl-L-methionine-dependent methyltransferases"/>
    <property type="match status" value="1"/>
</dbReference>
<organism evidence="2 3">
    <name type="scientific">Haladaptatus litoreus</name>
    <dbReference type="NCBI Taxonomy" id="553468"/>
    <lineage>
        <taxon>Archaea</taxon>
        <taxon>Methanobacteriati</taxon>
        <taxon>Methanobacteriota</taxon>
        <taxon>Stenosarchaea group</taxon>
        <taxon>Halobacteria</taxon>
        <taxon>Halobacteriales</taxon>
        <taxon>Haladaptataceae</taxon>
        <taxon>Haladaptatus</taxon>
    </lineage>
</organism>
<dbReference type="Proteomes" id="UP000186914">
    <property type="component" value="Unassembled WGS sequence"/>
</dbReference>
<dbReference type="Pfam" id="PF08241">
    <property type="entry name" value="Methyltransf_11"/>
    <property type="match status" value="1"/>
</dbReference>
<feature type="domain" description="Methyltransferase type 11" evidence="1">
    <location>
        <begin position="58"/>
        <end position="149"/>
    </location>
</feature>
<dbReference type="PANTHER" id="PTHR43591">
    <property type="entry name" value="METHYLTRANSFERASE"/>
    <property type="match status" value="1"/>
</dbReference>
<dbReference type="InterPro" id="IPR029063">
    <property type="entry name" value="SAM-dependent_MTases_sf"/>
</dbReference>
<accession>A0A1N6WIS6</accession>
<keyword evidence="3" id="KW-1185">Reference proteome</keyword>
<dbReference type="CDD" id="cd02440">
    <property type="entry name" value="AdoMet_MTases"/>
    <property type="match status" value="1"/>
</dbReference>
<dbReference type="EMBL" id="FTNO01000001">
    <property type="protein sequence ID" value="SIQ89995.1"/>
    <property type="molecule type" value="Genomic_DNA"/>
</dbReference>
<dbReference type="GO" id="GO:0032259">
    <property type="term" value="P:methylation"/>
    <property type="evidence" value="ECO:0007669"/>
    <property type="project" value="UniProtKB-KW"/>
</dbReference>
<proteinExistence type="predicted"/>
<name>A0A1N6WIS6_9EURY</name>
<evidence type="ECO:0000259" key="1">
    <source>
        <dbReference type="Pfam" id="PF08241"/>
    </source>
</evidence>
<evidence type="ECO:0000313" key="3">
    <source>
        <dbReference type="Proteomes" id="UP000186914"/>
    </source>
</evidence>
<dbReference type="Gene3D" id="3.40.50.150">
    <property type="entry name" value="Vaccinia Virus protein VP39"/>
    <property type="match status" value="1"/>
</dbReference>
<dbReference type="AlphaFoldDB" id="A0A1N6WIS6"/>
<keyword evidence="2" id="KW-0830">Ubiquinone</keyword>
<keyword evidence="2" id="KW-0808">Transferase</keyword>